<dbReference type="PANTHER" id="PTHR12480">
    <property type="entry name" value="ARGININE DEMETHYLASE AND LYSYL-HYDROXYLASE JMJD"/>
    <property type="match status" value="1"/>
</dbReference>
<gene>
    <name evidence="2" type="ORF">JKP88DRAFT_218036</name>
</gene>
<dbReference type="Pfam" id="PF13621">
    <property type="entry name" value="Cupin_8"/>
    <property type="match status" value="1"/>
</dbReference>
<accession>A0A835ZEW7</accession>
<dbReference type="InterPro" id="IPR041667">
    <property type="entry name" value="Cupin_8"/>
</dbReference>
<dbReference type="OrthoDB" id="66903at2759"/>
<feature type="domain" description="JmjC" evidence="1">
    <location>
        <begin position="1"/>
        <end position="107"/>
    </location>
</feature>
<sequence length="211" mass="22402">MALLAGRKRWTLFPRDQLALLYPVWREGTHDPSFEVDLKLPDYRKHPAAAALTGWQCAMEAGDLLFVPSGCPHEVENEGPGPVVAVSCNYVDSSNLERALEALALQGLTDERAAELLAALEAVATAEHPLSPSDPPPVTALTEPAANASGGAAVHGCDAQLRARPWAQFKGFGAMQSAVEEKVPSSLGCDVMVEGHAADAALERAAKRIRC</sequence>
<dbReference type="EMBL" id="JAFCMP010000057">
    <property type="protein sequence ID" value="KAG5189154.1"/>
    <property type="molecule type" value="Genomic_DNA"/>
</dbReference>
<dbReference type="AlphaFoldDB" id="A0A835ZEW7"/>
<evidence type="ECO:0000313" key="2">
    <source>
        <dbReference type="EMBL" id="KAG5189154.1"/>
    </source>
</evidence>
<reference evidence="2" key="1">
    <citation type="submission" date="2021-02" db="EMBL/GenBank/DDBJ databases">
        <title>First Annotated Genome of the Yellow-green Alga Tribonema minus.</title>
        <authorList>
            <person name="Mahan K.M."/>
        </authorList>
    </citation>
    <scope>NUCLEOTIDE SEQUENCE</scope>
    <source>
        <strain evidence="2">UTEX B ZZ1240</strain>
    </source>
</reference>
<dbReference type="GO" id="GO:0106140">
    <property type="term" value="F:P-TEFb complex binding"/>
    <property type="evidence" value="ECO:0007669"/>
    <property type="project" value="TreeGrafter"/>
</dbReference>
<dbReference type="InterPro" id="IPR003347">
    <property type="entry name" value="JmjC_dom"/>
</dbReference>
<dbReference type="GO" id="GO:0005634">
    <property type="term" value="C:nucleus"/>
    <property type="evidence" value="ECO:0007669"/>
    <property type="project" value="TreeGrafter"/>
</dbReference>
<dbReference type="GO" id="GO:0033749">
    <property type="term" value="F:histone H4R3 demethylase activity"/>
    <property type="evidence" value="ECO:0007669"/>
    <property type="project" value="TreeGrafter"/>
</dbReference>
<dbReference type="Gene3D" id="2.60.120.650">
    <property type="entry name" value="Cupin"/>
    <property type="match status" value="1"/>
</dbReference>
<dbReference type="SUPFAM" id="SSF51197">
    <property type="entry name" value="Clavaminate synthase-like"/>
    <property type="match status" value="1"/>
</dbReference>
<evidence type="ECO:0000313" key="3">
    <source>
        <dbReference type="Proteomes" id="UP000664859"/>
    </source>
</evidence>
<name>A0A835ZEW7_9STRA</name>
<organism evidence="2 3">
    <name type="scientific">Tribonema minus</name>
    <dbReference type="NCBI Taxonomy" id="303371"/>
    <lineage>
        <taxon>Eukaryota</taxon>
        <taxon>Sar</taxon>
        <taxon>Stramenopiles</taxon>
        <taxon>Ochrophyta</taxon>
        <taxon>PX clade</taxon>
        <taxon>Xanthophyceae</taxon>
        <taxon>Tribonematales</taxon>
        <taxon>Tribonemataceae</taxon>
        <taxon>Tribonema</taxon>
    </lineage>
</organism>
<dbReference type="GO" id="GO:0005737">
    <property type="term" value="C:cytoplasm"/>
    <property type="evidence" value="ECO:0007669"/>
    <property type="project" value="TreeGrafter"/>
</dbReference>
<dbReference type="Proteomes" id="UP000664859">
    <property type="component" value="Unassembled WGS sequence"/>
</dbReference>
<dbReference type="PANTHER" id="PTHR12480:SF22">
    <property type="entry name" value="JMJC DOMAIN-CONTAINING PROTEIN"/>
    <property type="match status" value="1"/>
</dbReference>
<comment type="caution">
    <text evidence="2">The sequence shown here is derived from an EMBL/GenBank/DDBJ whole genome shotgun (WGS) entry which is preliminary data.</text>
</comment>
<dbReference type="PROSITE" id="PS51184">
    <property type="entry name" value="JMJC"/>
    <property type="match status" value="1"/>
</dbReference>
<dbReference type="CDD" id="cd02208">
    <property type="entry name" value="cupin_RmlC-like"/>
    <property type="match status" value="1"/>
</dbReference>
<dbReference type="InterPro" id="IPR050910">
    <property type="entry name" value="JMJD6_ArgDemeth/LysHydrox"/>
</dbReference>
<keyword evidence="3" id="KW-1185">Reference proteome</keyword>
<evidence type="ECO:0000259" key="1">
    <source>
        <dbReference type="PROSITE" id="PS51184"/>
    </source>
</evidence>
<proteinExistence type="predicted"/>
<protein>
    <recommendedName>
        <fullName evidence="1">JmjC domain-containing protein</fullName>
    </recommendedName>
</protein>